<evidence type="ECO:0000256" key="1">
    <source>
        <dbReference type="ARBA" id="ARBA00006484"/>
    </source>
</evidence>
<dbReference type="PRINTS" id="PR00081">
    <property type="entry name" value="GDHRDH"/>
</dbReference>
<comment type="similarity">
    <text evidence="1">Belongs to the short-chain dehydrogenases/reductases (SDR) family.</text>
</comment>
<proteinExistence type="inferred from homology"/>
<gene>
    <name evidence="3" type="ORF">HRJ53_02890</name>
</gene>
<comment type="caution">
    <text evidence="3">The sequence shown here is derived from an EMBL/GenBank/DDBJ whole genome shotgun (WGS) entry which is preliminary data.</text>
</comment>
<dbReference type="InterPro" id="IPR002347">
    <property type="entry name" value="SDR_fam"/>
</dbReference>
<evidence type="ECO:0000313" key="3">
    <source>
        <dbReference type="EMBL" id="MBA0083919.1"/>
    </source>
</evidence>
<dbReference type="GO" id="GO:0048038">
    <property type="term" value="F:quinone binding"/>
    <property type="evidence" value="ECO:0007669"/>
    <property type="project" value="TreeGrafter"/>
</dbReference>
<evidence type="ECO:0000313" key="4">
    <source>
        <dbReference type="Proteomes" id="UP000567293"/>
    </source>
</evidence>
<dbReference type="PANTHER" id="PTHR42760">
    <property type="entry name" value="SHORT-CHAIN DEHYDROGENASES/REDUCTASES FAMILY MEMBER"/>
    <property type="match status" value="1"/>
</dbReference>
<dbReference type="CDD" id="cd05233">
    <property type="entry name" value="SDR_c"/>
    <property type="match status" value="1"/>
</dbReference>
<reference evidence="3" key="1">
    <citation type="submission" date="2020-06" db="EMBL/GenBank/DDBJ databases">
        <title>Legume-microbial interactions unlock mineral nutrients during tropical forest succession.</title>
        <authorList>
            <person name="Epihov D.Z."/>
        </authorList>
    </citation>
    <scope>NUCLEOTIDE SEQUENCE [LARGE SCALE GENOMIC DNA]</scope>
    <source>
        <strain evidence="3">Pan2503</strain>
    </source>
</reference>
<keyword evidence="4" id="KW-1185">Reference proteome</keyword>
<dbReference type="AlphaFoldDB" id="A0A7V8NM71"/>
<dbReference type="FunFam" id="3.40.50.720:FF:000084">
    <property type="entry name" value="Short-chain dehydrogenase reductase"/>
    <property type="match status" value="1"/>
</dbReference>
<evidence type="ECO:0000256" key="2">
    <source>
        <dbReference type="ARBA" id="ARBA00023002"/>
    </source>
</evidence>
<dbReference type="PROSITE" id="PS00061">
    <property type="entry name" value="ADH_SHORT"/>
    <property type="match status" value="1"/>
</dbReference>
<dbReference type="GO" id="GO:0016616">
    <property type="term" value="F:oxidoreductase activity, acting on the CH-OH group of donors, NAD or NADP as acceptor"/>
    <property type="evidence" value="ECO:0007669"/>
    <property type="project" value="TreeGrafter"/>
</dbReference>
<dbReference type="InterPro" id="IPR036291">
    <property type="entry name" value="NAD(P)-bd_dom_sf"/>
</dbReference>
<dbReference type="Proteomes" id="UP000567293">
    <property type="component" value="Unassembled WGS sequence"/>
</dbReference>
<sequence>MDLQLKDKVVLITGGAKGIGAAIARGCAREGAIPVFVDKDAGAAKQLHEELSTRGAKSSAISTDVVPAENCAAVVEQTVGEFGRLDVLVNNVGVNDNVGLEHGSPEKYLMSLELNLLHYYNMAHYALPALKKSQGSILNVASKVAMTGQGKTSGYTSAKGAILSLTRDWACELLPYGMRVNAIVPAEVMTPLYKWWLNTFPNPEEKLKHIVSKIPLGKRMTQPEEIAAMALFLISPQASHVTGQHVLVDGGYVHLDRALT</sequence>
<dbReference type="PRINTS" id="PR00080">
    <property type="entry name" value="SDRFAMILY"/>
</dbReference>
<organism evidence="3 4">
    <name type="scientific">Candidatus Acidiferrum panamense</name>
    <dbReference type="NCBI Taxonomy" id="2741543"/>
    <lineage>
        <taxon>Bacteria</taxon>
        <taxon>Pseudomonadati</taxon>
        <taxon>Acidobacteriota</taxon>
        <taxon>Terriglobia</taxon>
        <taxon>Candidatus Acidiferrales</taxon>
        <taxon>Candidatus Acidiferrum</taxon>
    </lineage>
</organism>
<dbReference type="Pfam" id="PF13561">
    <property type="entry name" value="adh_short_C2"/>
    <property type="match status" value="1"/>
</dbReference>
<name>A0A7V8NM71_9BACT</name>
<dbReference type="NCBIfam" id="NF006384">
    <property type="entry name" value="PRK08628.1"/>
    <property type="match status" value="1"/>
</dbReference>
<accession>A0A7V8NM71</accession>
<dbReference type="Gene3D" id="3.40.50.720">
    <property type="entry name" value="NAD(P)-binding Rossmann-like Domain"/>
    <property type="match status" value="1"/>
</dbReference>
<dbReference type="GO" id="GO:0006633">
    <property type="term" value="P:fatty acid biosynthetic process"/>
    <property type="evidence" value="ECO:0007669"/>
    <property type="project" value="TreeGrafter"/>
</dbReference>
<dbReference type="SUPFAM" id="SSF51735">
    <property type="entry name" value="NAD(P)-binding Rossmann-fold domains"/>
    <property type="match status" value="1"/>
</dbReference>
<protein>
    <submittedName>
        <fullName evidence="3">SDR family oxidoreductase</fullName>
    </submittedName>
</protein>
<dbReference type="InterPro" id="IPR020904">
    <property type="entry name" value="Sc_DH/Rdtase_CS"/>
</dbReference>
<dbReference type="EMBL" id="JACDQQ010000290">
    <property type="protein sequence ID" value="MBA0083919.1"/>
    <property type="molecule type" value="Genomic_DNA"/>
</dbReference>
<keyword evidence="2" id="KW-0560">Oxidoreductase</keyword>
<dbReference type="PANTHER" id="PTHR42760:SF133">
    <property type="entry name" value="3-OXOACYL-[ACYL-CARRIER-PROTEIN] REDUCTASE"/>
    <property type="match status" value="1"/>
</dbReference>